<evidence type="ECO:0000313" key="2">
    <source>
        <dbReference type="Proteomes" id="UP000799324"/>
    </source>
</evidence>
<proteinExistence type="predicted"/>
<sequence>MATGIERASELPQPLDFANMEQTIVTSTWSSVPIDHRRLAFTDLPGELRNTIYRMTLLSDFIRTVWLSCNGRDLSTAQVYSSCKSAVAAFTRLRGISRHLQQEVDTFFYANNEIMITYHGKRHETGSASYLRIPASFLHHVGQHGRSALRCLLVVTGRPWFLTQTIADEFRVPFSQMLTQCVQLEHLSLVVGIYELFENDESALINYYVHAHPAPTTSFQSFANLFSSLAYRDRIQLDITCYMPSRLFAWASDMSTSDFDGKTSEVRALGPWEHVTYNDVVKLGYRMFGSLRSTLRSLHTFDKFTPSTIPFVLPGAPRLSPLVTSFSARATSSRRDRYSRPNPTSLTQLTLSINTPSMDLANGNKHRGSSSVNAAEPGNRVLRTQTDEDERQIPLTLSTQVSANMNATKMPVLQQFVAIDPDRRTFADFPGEVRNTIYKYALTTDHPLNKVAFLYDLDRERFSAASRASESTIRALKTLSGINRGMRQEARSFFFSNNTLSVEYITYDLDDLDDFDDLDDPNMPSYLKCLADFLETLGQDGRDRIMRLEFYCQSNPFISTQHPRNEQQRFSQLPSQCKVLNAIDMTMETQDLKISEPSGTEINWFRGHYPTLLNSCLPFMELFKDVPNLATLSVVIQDDFQIEEQYQPYQKIVDILNERARKKYPTLNQRGGRIFTADY</sequence>
<evidence type="ECO:0008006" key="3">
    <source>
        <dbReference type="Google" id="ProtNLM"/>
    </source>
</evidence>
<dbReference type="PANTHER" id="PTHR42085">
    <property type="entry name" value="F-BOX DOMAIN-CONTAINING PROTEIN"/>
    <property type="match status" value="1"/>
</dbReference>
<dbReference type="OrthoDB" id="3751656at2759"/>
<dbReference type="PANTHER" id="PTHR42085:SF2">
    <property type="entry name" value="F-BOX DOMAIN-CONTAINING PROTEIN"/>
    <property type="match status" value="1"/>
</dbReference>
<evidence type="ECO:0000313" key="1">
    <source>
        <dbReference type="EMBL" id="KAF2650588.1"/>
    </source>
</evidence>
<dbReference type="Proteomes" id="UP000799324">
    <property type="component" value="Unassembled WGS sequence"/>
</dbReference>
<keyword evidence="2" id="KW-1185">Reference proteome</keyword>
<reference evidence="1" key="1">
    <citation type="journal article" date="2020" name="Stud. Mycol.">
        <title>101 Dothideomycetes genomes: a test case for predicting lifestyles and emergence of pathogens.</title>
        <authorList>
            <person name="Haridas S."/>
            <person name="Albert R."/>
            <person name="Binder M."/>
            <person name="Bloem J."/>
            <person name="Labutti K."/>
            <person name="Salamov A."/>
            <person name="Andreopoulos B."/>
            <person name="Baker S."/>
            <person name="Barry K."/>
            <person name="Bills G."/>
            <person name="Bluhm B."/>
            <person name="Cannon C."/>
            <person name="Castanera R."/>
            <person name="Culley D."/>
            <person name="Daum C."/>
            <person name="Ezra D."/>
            <person name="Gonzalez J."/>
            <person name="Henrissat B."/>
            <person name="Kuo A."/>
            <person name="Liang C."/>
            <person name="Lipzen A."/>
            <person name="Lutzoni F."/>
            <person name="Magnuson J."/>
            <person name="Mondo S."/>
            <person name="Nolan M."/>
            <person name="Ohm R."/>
            <person name="Pangilinan J."/>
            <person name="Park H.-J."/>
            <person name="Ramirez L."/>
            <person name="Alfaro M."/>
            <person name="Sun H."/>
            <person name="Tritt A."/>
            <person name="Yoshinaga Y."/>
            <person name="Zwiers L.-H."/>
            <person name="Turgeon B."/>
            <person name="Goodwin S."/>
            <person name="Spatafora J."/>
            <person name="Crous P."/>
            <person name="Grigoriev I."/>
        </authorList>
    </citation>
    <scope>NUCLEOTIDE SEQUENCE</scope>
    <source>
        <strain evidence="1">CBS 122681</strain>
    </source>
</reference>
<dbReference type="InterPro" id="IPR038883">
    <property type="entry name" value="AN11006-like"/>
</dbReference>
<organism evidence="1 2">
    <name type="scientific">Lophiostoma macrostomum CBS 122681</name>
    <dbReference type="NCBI Taxonomy" id="1314788"/>
    <lineage>
        <taxon>Eukaryota</taxon>
        <taxon>Fungi</taxon>
        <taxon>Dikarya</taxon>
        <taxon>Ascomycota</taxon>
        <taxon>Pezizomycotina</taxon>
        <taxon>Dothideomycetes</taxon>
        <taxon>Pleosporomycetidae</taxon>
        <taxon>Pleosporales</taxon>
        <taxon>Lophiostomataceae</taxon>
        <taxon>Lophiostoma</taxon>
    </lineage>
</organism>
<dbReference type="EMBL" id="MU004450">
    <property type="protein sequence ID" value="KAF2650588.1"/>
    <property type="molecule type" value="Genomic_DNA"/>
</dbReference>
<protein>
    <recommendedName>
        <fullName evidence="3">F-box domain-containing protein</fullName>
    </recommendedName>
</protein>
<dbReference type="AlphaFoldDB" id="A0A6A6SVX5"/>
<name>A0A6A6SVX5_9PLEO</name>
<gene>
    <name evidence="1" type="ORF">K491DRAFT_720630</name>
</gene>
<accession>A0A6A6SVX5</accession>